<dbReference type="PANTHER" id="PTHR10353">
    <property type="entry name" value="GLYCOSYL HYDROLASE"/>
    <property type="match status" value="1"/>
</dbReference>
<comment type="catalytic activity">
    <reaction evidence="1">
        <text>Hydrolysis of terminal, non-reducing beta-D-glucosyl residues with release of beta-D-glucose.</text>
        <dbReference type="EC" id="3.2.1.21"/>
    </reaction>
</comment>
<dbReference type="InterPro" id="IPR018120">
    <property type="entry name" value="Glyco_hydro_1_AS"/>
</dbReference>
<evidence type="ECO:0000256" key="19">
    <source>
        <dbReference type="SAM" id="SignalP"/>
    </source>
</evidence>
<evidence type="ECO:0000256" key="12">
    <source>
        <dbReference type="ARBA" id="ARBA00060858"/>
    </source>
</evidence>
<evidence type="ECO:0000256" key="8">
    <source>
        <dbReference type="ARBA" id="ARBA00050809"/>
    </source>
</evidence>
<dbReference type="InterPro" id="IPR001360">
    <property type="entry name" value="Glyco_hydro_1"/>
</dbReference>
<dbReference type="STRING" id="6669.E9G680"/>
<evidence type="ECO:0000256" key="2">
    <source>
        <dbReference type="ARBA" id="ARBA00012657"/>
    </source>
</evidence>
<dbReference type="AlphaFoldDB" id="E9G680"/>
<keyword evidence="5 18" id="KW-0326">Glycosidase</keyword>
<comment type="catalytic activity">
    <reaction evidence="10">
        <text>beta-D-glucosyl-(1&lt;-&gt;1)-N-octadecanoylsphing-4-enine + H2O = N-octadecanoylsphing-4-enine + D-glucose</text>
        <dbReference type="Rhea" id="RHEA:59284"/>
        <dbReference type="ChEBI" id="CHEBI:4167"/>
        <dbReference type="ChEBI" id="CHEBI:15377"/>
        <dbReference type="ChEBI" id="CHEBI:72961"/>
        <dbReference type="ChEBI" id="CHEBI:84719"/>
    </reaction>
    <physiologicalReaction direction="left-to-right" evidence="10">
        <dbReference type="Rhea" id="RHEA:59285"/>
    </physiologicalReaction>
</comment>
<evidence type="ECO:0000313" key="20">
    <source>
        <dbReference type="EMBL" id="EFX85038.1"/>
    </source>
</evidence>
<protein>
    <recommendedName>
        <fullName evidence="13">Cytosolic beta-glucosidase</fullName>
        <ecNumber evidence="3">3.2.1.21</ecNumber>
        <ecNumber evidence="2">3.2.1.46</ecNumber>
    </recommendedName>
    <alternativeName>
        <fullName evidence="14">Cytosolic galactosylceramidase</fullName>
    </alternativeName>
    <alternativeName>
        <fullName evidence="16">Cytosolic glucosylceramidase</fullName>
    </alternativeName>
    <alternativeName>
        <fullName evidence="15">Cytosolic glycosylceramidase</fullName>
    </alternativeName>
</protein>
<dbReference type="PhylomeDB" id="E9G680"/>
<dbReference type="eggNOG" id="KOG0626">
    <property type="taxonomic scope" value="Eukaryota"/>
</dbReference>
<dbReference type="SUPFAM" id="SSF51445">
    <property type="entry name" value="(Trans)glycosidases"/>
    <property type="match status" value="1"/>
</dbReference>
<feature type="chain" id="PRO_5003240067" description="Cytosolic beta-glucosidase" evidence="19">
    <location>
        <begin position="20"/>
        <end position="504"/>
    </location>
</feature>
<dbReference type="Gene3D" id="3.20.20.80">
    <property type="entry name" value="Glycosidases"/>
    <property type="match status" value="1"/>
</dbReference>
<dbReference type="OMA" id="NWETLRC"/>
<dbReference type="Proteomes" id="UP000000305">
    <property type="component" value="Unassembled WGS sequence"/>
</dbReference>
<proteinExistence type="inferred from homology"/>
<reference evidence="20 21" key="1">
    <citation type="journal article" date="2011" name="Science">
        <title>The ecoresponsive genome of Daphnia pulex.</title>
        <authorList>
            <person name="Colbourne J.K."/>
            <person name="Pfrender M.E."/>
            <person name="Gilbert D."/>
            <person name="Thomas W.K."/>
            <person name="Tucker A."/>
            <person name="Oakley T.H."/>
            <person name="Tokishita S."/>
            <person name="Aerts A."/>
            <person name="Arnold G.J."/>
            <person name="Basu M.K."/>
            <person name="Bauer D.J."/>
            <person name="Caceres C.E."/>
            <person name="Carmel L."/>
            <person name="Casola C."/>
            <person name="Choi J.H."/>
            <person name="Detter J.C."/>
            <person name="Dong Q."/>
            <person name="Dusheyko S."/>
            <person name="Eads B.D."/>
            <person name="Frohlich T."/>
            <person name="Geiler-Samerotte K.A."/>
            <person name="Gerlach D."/>
            <person name="Hatcher P."/>
            <person name="Jogdeo S."/>
            <person name="Krijgsveld J."/>
            <person name="Kriventseva E.V."/>
            <person name="Kultz D."/>
            <person name="Laforsch C."/>
            <person name="Lindquist E."/>
            <person name="Lopez J."/>
            <person name="Manak J.R."/>
            <person name="Muller J."/>
            <person name="Pangilinan J."/>
            <person name="Patwardhan R.P."/>
            <person name="Pitluck S."/>
            <person name="Pritham E.J."/>
            <person name="Rechtsteiner A."/>
            <person name="Rho M."/>
            <person name="Rogozin I.B."/>
            <person name="Sakarya O."/>
            <person name="Salamov A."/>
            <person name="Schaack S."/>
            <person name="Shapiro H."/>
            <person name="Shiga Y."/>
            <person name="Skalitzky C."/>
            <person name="Smith Z."/>
            <person name="Souvorov A."/>
            <person name="Sung W."/>
            <person name="Tang Z."/>
            <person name="Tsuchiya D."/>
            <person name="Tu H."/>
            <person name="Vos H."/>
            <person name="Wang M."/>
            <person name="Wolf Y.I."/>
            <person name="Yamagata H."/>
            <person name="Yamada T."/>
            <person name="Ye Y."/>
            <person name="Shaw J.R."/>
            <person name="Andrews J."/>
            <person name="Crease T.J."/>
            <person name="Tang H."/>
            <person name="Lucas S.M."/>
            <person name="Robertson H.M."/>
            <person name="Bork P."/>
            <person name="Koonin E.V."/>
            <person name="Zdobnov E.M."/>
            <person name="Grigoriev I.V."/>
            <person name="Lynch M."/>
            <person name="Boore J.L."/>
        </authorList>
    </citation>
    <scope>NUCLEOTIDE SEQUENCE [LARGE SCALE GENOMIC DNA]</scope>
</reference>
<accession>E9G680</accession>
<sequence>MRAVFVLCLLSCSGYFSQGEFIEDTITYGSFPPGFIWAAATASYQVEGAWNVDGRTPSIWDTFVRTPGTIADQSTGDDACLSYYLYEQDVALLKSMGVSHYRFSISWSRVIPTGVGASNPLGIQYYKNLIAALKAAGIKPMVTLYHWDLPQVLEDQGGWQNPEIATWFEAYADLCFEQFGADVEYWITFNEPWCQSYLGYGSGSKAPGIKQSGTQDYIATHNQLRSHAKAYRLYELKYKQTQKGKVGITLNISWAEPEDNSTSAAAAAERSLQFAGGWFANPIWGPNGDYPQVMIDLIGRKSTAAGLPQSRLPVFTEAEKTELKGSSDFFGLNFYSSEIVREELFDDTLVDYTTDKDAVAYQDKENWYGTASTWLRITPWGIRRMLNWIKERYNNPDVIITENGMSDRSGFLDDSMRIYFYKYYINNVLQAVQDGVNVIGYTAWSLMDNFEWERGYLERFGMHYVNFTDPARPRIPKASANYYARLIQKNGFGPEEICDSANVY</sequence>
<evidence type="ECO:0000256" key="5">
    <source>
        <dbReference type="ARBA" id="ARBA00023295"/>
    </source>
</evidence>
<dbReference type="OrthoDB" id="65569at2759"/>
<evidence type="ECO:0000256" key="4">
    <source>
        <dbReference type="ARBA" id="ARBA00022801"/>
    </source>
</evidence>
<dbReference type="GO" id="GO:0016052">
    <property type="term" value="P:carbohydrate catabolic process"/>
    <property type="evidence" value="ECO:0007669"/>
    <property type="project" value="UniProtKB-ARBA"/>
</dbReference>
<dbReference type="EMBL" id="GL732533">
    <property type="protein sequence ID" value="EFX85038.1"/>
    <property type="molecule type" value="Genomic_DNA"/>
</dbReference>
<comment type="catalytic activity">
    <reaction evidence="8">
        <text>beta-D-galactosyl-(1&lt;-&gt;1')-N-octadecanoylsphing-4-enine + H2O = N-octadecanoylsphing-4-enine + D-galactose</text>
        <dbReference type="Rhea" id="RHEA:59292"/>
        <dbReference type="ChEBI" id="CHEBI:4139"/>
        <dbReference type="ChEBI" id="CHEBI:15377"/>
        <dbReference type="ChEBI" id="CHEBI:72961"/>
        <dbReference type="ChEBI" id="CHEBI:84720"/>
    </reaction>
    <physiologicalReaction direction="left-to-right" evidence="8">
        <dbReference type="Rhea" id="RHEA:59293"/>
    </physiologicalReaction>
</comment>
<dbReference type="EC" id="3.2.1.46" evidence="2"/>
<comment type="catalytic activity">
    <reaction evidence="9">
        <text>a beta-D-xylosyl-(1&lt;-&gt;1')-N-acylsphing-4-enine + cholesterol = cholesteryl 3-beta-D-xyloside + an N-acylsphing-4-enine</text>
        <dbReference type="Rhea" id="RHEA:70239"/>
        <dbReference type="ChEBI" id="CHEBI:16113"/>
        <dbReference type="ChEBI" id="CHEBI:52639"/>
        <dbReference type="ChEBI" id="CHEBI:189067"/>
        <dbReference type="ChEBI" id="CHEBI:189068"/>
    </reaction>
    <physiologicalReaction direction="left-to-right" evidence="9">
        <dbReference type="Rhea" id="RHEA:70240"/>
    </physiologicalReaction>
    <physiologicalReaction direction="right-to-left" evidence="9">
        <dbReference type="Rhea" id="RHEA:70241"/>
    </physiologicalReaction>
</comment>
<feature type="active site" description="Nucleophile" evidence="17">
    <location>
        <position position="402"/>
    </location>
</feature>
<evidence type="ECO:0000313" key="21">
    <source>
        <dbReference type="Proteomes" id="UP000000305"/>
    </source>
</evidence>
<dbReference type="Pfam" id="PF00232">
    <property type="entry name" value="Glyco_hydro_1"/>
    <property type="match status" value="1"/>
</dbReference>
<dbReference type="GO" id="GO:0004336">
    <property type="term" value="F:galactosylceramidase activity"/>
    <property type="evidence" value="ECO:0007669"/>
    <property type="project" value="UniProtKB-EC"/>
</dbReference>
<evidence type="ECO:0000256" key="15">
    <source>
        <dbReference type="ARBA" id="ARBA00081896"/>
    </source>
</evidence>
<keyword evidence="21" id="KW-1185">Reference proteome</keyword>
<dbReference type="GO" id="GO:0008422">
    <property type="term" value="F:beta-glucosidase activity"/>
    <property type="evidence" value="ECO:0000318"/>
    <property type="project" value="GO_Central"/>
</dbReference>
<evidence type="ECO:0000256" key="16">
    <source>
        <dbReference type="ARBA" id="ARBA00083229"/>
    </source>
</evidence>
<comment type="catalytic activity">
    <reaction evidence="7">
        <text>beta-D-galactosyl-(1&lt;-&gt;1)-sphing-4-enine + H2O = sphing-4-enine + D-galactose</text>
        <dbReference type="Rhea" id="RHEA:43908"/>
        <dbReference type="ChEBI" id="CHEBI:4139"/>
        <dbReference type="ChEBI" id="CHEBI:15377"/>
        <dbReference type="ChEBI" id="CHEBI:57756"/>
        <dbReference type="ChEBI" id="CHEBI:57934"/>
    </reaction>
    <physiologicalReaction direction="left-to-right" evidence="7">
        <dbReference type="Rhea" id="RHEA:43909"/>
    </physiologicalReaction>
</comment>
<dbReference type="EC" id="3.2.1.21" evidence="3"/>
<dbReference type="PANTHER" id="PTHR10353:SF36">
    <property type="entry name" value="LP05116P"/>
    <property type="match status" value="1"/>
</dbReference>
<dbReference type="InterPro" id="IPR017853">
    <property type="entry name" value="GH"/>
</dbReference>
<evidence type="ECO:0000256" key="11">
    <source>
        <dbReference type="ARBA" id="ARBA00052085"/>
    </source>
</evidence>
<organism evidence="20 21">
    <name type="scientific">Daphnia pulex</name>
    <name type="common">Water flea</name>
    <dbReference type="NCBI Taxonomy" id="6669"/>
    <lineage>
        <taxon>Eukaryota</taxon>
        <taxon>Metazoa</taxon>
        <taxon>Ecdysozoa</taxon>
        <taxon>Arthropoda</taxon>
        <taxon>Crustacea</taxon>
        <taxon>Branchiopoda</taxon>
        <taxon>Diplostraca</taxon>
        <taxon>Cladocera</taxon>
        <taxon>Anomopoda</taxon>
        <taxon>Daphniidae</taxon>
        <taxon>Daphnia</taxon>
    </lineage>
</organism>
<evidence type="ECO:0000256" key="13">
    <source>
        <dbReference type="ARBA" id="ARBA00068094"/>
    </source>
</evidence>
<evidence type="ECO:0000256" key="3">
    <source>
        <dbReference type="ARBA" id="ARBA00012744"/>
    </source>
</evidence>
<dbReference type="KEGG" id="dpx:DAPPUDRAFT_314456"/>
<dbReference type="PROSITE" id="PS00653">
    <property type="entry name" value="GLYCOSYL_HYDROL_F1_2"/>
    <property type="match status" value="1"/>
</dbReference>
<evidence type="ECO:0000256" key="1">
    <source>
        <dbReference type="ARBA" id="ARBA00000448"/>
    </source>
</evidence>
<dbReference type="PRINTS" id="PR00131">
    <property type="entry name" value="GLHYDRLASE1"/>
</dbReference>
<comment type="catalytic activity">
    <reaction evidence="6">
        <text>a beta-D-galactosyl-(1&lt;-&gt;1')-N-acylsphing-4-enine + H2O = an N-acylsphing-4-enine + D-galactose</text>
        <dbReference type="Rhea" id="RHEA:14297"/>
        <dbReference type="ChEBI" id="CHEBI:4139"/>
        <dbReference type="ChEBI" id="CHEBI:15377"/>
        <dbReference type="ChEBI" id="CHEBI:18390"/>
        <dbReference type="ChEBI" id="CHEBI:52639"/>
        <dbReference type="EC" id="3.2.1.46"/>
    </reaction>
    <physiologicalReaction direction="left-to-right" evidence="6">
        <dbReference type="Rhea" id="RHEA:14298"/>
    </physiologicalReaction>
</comment>
<feature type="signal peptide" evidence="19">
    <location>
        <begin position="1"/>
        <end position="19"/>
    </location>
</feature>
<comment type="catalytic activity">
    <reaction evidence="11">
        <text>beta-D-glucosyl-(1&lt;-&gt;1)-sphing-4-enine + H2O = sphing-4-enine + D-glucose</text>
        <dbReference type="Rhea" id="RHEA:59288"/>
        <dbReference type="ChEBI" id="CHEBI:4167"/>
        <dbReference type="ChEBI" id="CHEBI:15377"/>
        <dbReference type="ChEBI" id="CHEBI:57756"/>
        <dbReference type="ChEBI" id="CHEBI:83992"/>
    </reaction>
    <physiologicalReaction direction="left-to-right" evidence="11">
        <dbReference type="Rhea" id="RHEA:59289"/>
    </physiologicalReaction>
</comment>
<evidence type="ECO:0000256" key="6">
    <source>
        <dbReference type="ARBA" id="ARBA00033698"/>
    </source>
</evidence>
<evidence type="ECO:0000256" key="9">
    <source>
        <dbReference type="ARBA" id="ARBA00051414"/>
    </source>
</evidence>
<evidence type="ECO:0000256" key="7">
    <source>
        <dbReference type="ARBA" id="ARBA00048813"/>
    </source>
</evidence>
<evidence type="ECO:0000256" key="10">
    <source>
        <dbReference type="ARBA" id="ARBA00051666"/>
    </source>
</evidence>
<dbReference type="InParanoid" id="E9G680"/>
<keyword evidence="19" id="KW-0732">Signal</keyword>
<dbReference type="PROSITE" id="PS00572">
    <property type="entry name" value="GLYCOSYL_HYDROL_F1_1"/>
    <property type="match status" value="1"/>
</dbReference>
<dbReference type="FunFam" id="3.20.20.80:FF:000011">
    <property type="entry name" value="Cytosolic beta-glucosidase"/>
    <property type="match status" value="1"/>
</dbReference>
<comment type="similarity">
    <text evidence="12">Belongs to the glycosyl hydrolase 1 family. Klotho subfamily.</text>
</comment>
<dbReference type="InterPro" id="IPR033132">
    <property type="entry name" value="GH_1_N_CS"/>
</dbReference>
<gene>
    <name evidence="20" type="ORF">DAPPUDRAFT_314456</name>
</gene>
<dbReference type="HOGENOM" id="CLU_001859_1_3_1"/>
<evidence type="ECO:0000256" key="17">
    <source>
        <dbReference type="PROSITE-ProRule" id="PRU10055"/>
    </source>
</evidence>
<name>E9G680_DAPPU</name>
<dbReference type="FunCoup" id="E9G680">
    <property type="interactions" value="3"/>
</dbReference>
<evidence type="ECO:0000256" key="14">
    <source>
        <dbReference type="ARBA" id="ARBA00079026"/>
    </source>
</evidence>
<evidence type="ECO:0000256" key="18">
    <source>
        <dbReference type="RuleBase" id="RU004468"/>
    </source>
</evidence>
<keyword evidence="4 18" id="KW-0378">Hydrolase</keyword>